<keyword evidence="2" id="KW-0472">Membrane</keyword>
<dbReference type="OrthoDB" id="2126698at2759"/>
<reference evidence="3" key="1">
    <citation type="journal article" date="2020" name="Stud. Mycol.">
        <title>101 Dothideomycetes genomes: a test case for predicting lifestyles and emergence of pathogens.</title>
        <authorList>
            <person name="Haridas S."/>
            <person name="Albert R."/>
            <person name="Binder M."/>
            <person name="Bloem J."/>
            <person name="Labutti K."/>
            <person name="Salamov A."/>
            <person name="Andreopoulos B."/>
            <person name="Baker S."/>
            <person name="Barry K."/>
            <person name="Bills G."/>
            <person name="Bluhm B."/>
            <person name="Cannon C."/>
            <person name="Castanera R."/>
            <person name="Culley D."/>
            <person name="Daum C."/>
            <person name="Ezra D."/>
            <person name="Gonzalez J."/>
            <person name="Henrissat B."/>
            <person name="Kuo A."/>
            <person name="Liang C."/>
            <person name="Lipzen A."/>
            <person name="Lutzoni F."/>
            <person name="Magnuson J."/>
            <person name="Mondo S."/>
            <person name="Nolan M."/>
            <person name="Ohm R."/>
            <person name="Pangilinan J."/>
            <person name="Park H.-J."/>
            <person name="Ramirez L."/>
            <person name="Alfaro M."/>
            <person name="Sun H."/>
            <person name="Tritt A."/>
            <person name="Yoshinaga Y."/>
            <person name="Zwiers L.-H."/>
            <person name="Turgeon B."/>
            <person name="Goodwin S."/>
            <person name="Spatafora J."/>
            <person name="Crous P."/>
            <person name="Grigoriev I."/>
        </authorList>
    </citation>
    <scope>NUCLEOTIDE SEQUENCE</scope>
    <source>
        <strain evidence="3">CBS 627.86</strain>
    </source>
</reference>
<dbReference type="GO" id="GO:0042910">
    <property type="term" value="F:xenobiotic transmembrane transporter activity"/>
    <property type="evidence" value="ECO:0007669"/>
    <property type="project" value="InterPro"/>
</dbReference>
<protein>
    <submittedName>
        <fullName evidence="3">Mate-domain-containing protein</fullName>
    </submittedName>
</protein>
<name>A0A6A5ZKT7_9PLEO</name>
<evidence type="ECO:0000256" key="1">
    <source>
        <dbReference type="ARBA" id="ARBA00010199"/>
    </source>
</evidence>
<dbReference type="InterPro" id="IPR002528">
    <property type="entry name" value="MATE_fam"/>
</dbReference>
<keyword evidence="2" id="KW-0812">Transmembrane</keyword>
<dbReference type="Proteomes" id="UP000799770">
    <property type="component" value="Unassembled WGS sequence"/>
</dbReference>
<organism evidence="3 4">
    <name type="scientific">Lophiotrema nucula</name>
    <dbReference type="NCBI Taxonomy" id="690887"/>
    <lineage>
        <taxon>Eukaryota</taxon>
        <taxon>Fungi</taxon>
        <taxon>Dikarya</taxon>
        <taxon>Ascomycota</taxon>
        <taxon>Pezizomycotina</taxon>
        <taxon>Dothideomycetes</taxon>
        <taxon>Pleosporomycetidae</taxon>
        <taxon>Pleosporales</taxon>
        <taxon>Lophiotremataceae</taxon>
        <taxon>Lophiotrema</taxon>
    </lineage>
</organism>
<dbReference type="GO" id="GO:0016020">
    <property type="term" value="C:membrane"/>
    <property type="evidence" value="ECO:0007669"/>
    <property type="project" value="InterPro"/>
</dbReference>
<evidence type="ECO:0000313" key="3">
    <source>
        <dbReference type="EMBL" id="KAF2120270.1"/>
    </source>
</evidence>
<comment type="similarity">
    <text evidence="1">Belongs to the multi antimicrobial extrusion (MATE) (TC 2.A.66.1) family.</text>
</comment>
<dbReference type="Pfam" id="PF01554">
    <property type="entry name" value="MatE"/>
    <property type="match status" value="1"/>
</dbReference>
<dbReference type="AlphaFoldDB" id="A0A6A5ZKT7"/>
<dbReference type="GO" id="GO:0015297">
    <property type="term" value="F:antiporter activity"/>
    <property type="evidence" value="ECO:0007669"/>
    <property type="project" value="InterPro"/>
</dbReference>
<feature type="transmembrane region" description="Helical" evidence="2">
    <location>
        <begin position="155"/>
        <end position="181"/>
    </location>
</feature>
<accession>A0A6A5ZKT7</accession>
<dbReference type="PANTHER" id="PTHR11206">
    <property type="entry name" value="MULTIDRUG RESISTANCE PROTEIN"/>
    <property type="match status" value="1"/>
</dbReference>
<dbReference type="EMBL" id="ML977314">
    <property type="protein sequence ID" value="KAF2120270.1"/>
    <property type="molecule type" value="Genomic_DNA"/>
</dbReference>
<evidence type="ECO:0000313" key="4">
    <source>
        <dbReference type="Proteomes" id="UP000799770"/>
    </source>
</evidence>
<feature type="transmembrane region" description="Helical" evidence="2">
    <location>
        <begin position="90"/>
        <end position="108"/>
    </location>
</feature>
<keyword evidence="4" id="KW-1185">Reference proteome</keyword>
<feature type="transmembrane region" description="Helical" evidence="2">
    <location>
        <begin position="123"/>
        <end position="143"/>
    </location>
</feature>
<sequence>MDYGDESTGQIFCLAHRSQRATFLPIYMSSMLVISAQGKIELRAVSVAATTANITGFILFQGLSTSLDILCAQGWGSGNPQLGRLRVQRMVVLLSAVSIPIATVWFSAEHLFSYVLPDPRTSMLAGLYLKLLILAIPGFLTFEAGKRILTAQGRFFPVTGILCAGTCTNAFLGWLLVWISWTTIFTRHPGVVELIEHALALIAFMR</sequence>
<gene>
    <name evidence="3" type="ORF">BDV96DRAFT_595826</name>
</gene>
<evidence type="ECO:0000256" key="2">
    <source>
        <dbReference type="SAM" id="Phobius"/>
    </source>
</evidence>
<proteinExistence type="inferred from homology"/>
<keyword evidence="2" id="KW-1133">Transmembrane helix</keyword>